<keyword evidence="2" id="KW-0805">Transcription regulation</keyword>
<dbReference type="Proteomes" id="UP001209755">
    <property type="component" value="Unassembled WGS sequence"/>
</dbReference>
<evidence type="ECO:0000256" key="3">
    <source>
        <dbReference type="ARBA" id="ARBA00023082"/>
    </source>
</evidence>
<evidence type="ECO:0000256" key="2">
    <source>
        <dbReference type="ARBA" id="ARBA00023015"/>
    </source>
</evidence>
<accession>A0ABT3HHE7</accession>
<evidence type="ECO:0000313" key="8">
    <source>
        <dbReference type="Proteomes" id="UP001209755"/>
    </source>
</evidence>
<dbReference type="InterPro" id="IPR013325">
    <property type="entry name" value="RNA_pol_sigma_r2"/>
</dbReference>
<keyword evidence="4" id="KW-0804">Transcription</keyword>
<dbReference type="InterPro" id="IPR013249">
    <property type="entry name" value="RNA_pol_sigma70_r4_t2"/>
</dbReference>
<sequence length="285" mass="31075">MIHLNPETVLAAREGDRAALEEIVRAAERPVYNLALRMLANPADAEDASQEILIKIVTHLGSLREVEAAGGWALRVACRHLVHERRRGRVEAMRLTFDAFAEDLADGAAPAHESGLSGAELSLAIKEVKIGCTLAMLVCLGRDLRIAYVLGDVFELTETEAAAVLEIAPATYRQRLKRARDRVTAFVARTCGIANDKAACRCDRRTTPALAQGRITRGKAAFGATVHGSDDIRDVQDQIRRLDQGRRAAALMRSNPDFPSEIGKLTLQVLDRMHDGDAMTGFGKT</sequence>
<protein>
    <submittedName>
        <fullName evidence="7">RNA polymerase sigma factor (Sigma-70 family)</fullName>
    </submittedName>
</protein>
<organism evidence="7 8">
    <name type="scientific">Rhodobium gokarnense</name>
    <dbReference type="NCBI Taxonomy" id="364296"/>
    <lineage>
        <taxon>Bacteria</taxon>
        <taxon>Pseudomonadati</taxon>
        <taxon>Pseudomonadota</taxon>
        <taxon>Alphaproteobacteria</taxon>
        <taxon>Hyphomicrobiales</taxon>
        <taxon>Rhodobiaceae</taxon>
        <taxon>Rhodobium</taxon>
    </lineage>
</organism>
<dbReference type="RefSeq" id="WP_264603412.1">
    <property type="nucleotide sequence ID" value="NZ_JAOQNS010000015.1"/>
</dbReference>
<dbReference type="Gene3D" id="1.10.1740.10">
    <property type="match status" value="1"/>
</dbReference>
<evidence type="ECO:0000259" key="5">
    <source>
        <dbReference type="Pfam" id="PF04542"/>
    </source>
</evidence>
<dbReference type="InterPro" id="IPR039425">
    <property type="entry name" value="RNA_pol_sigma-70-like"/>
</dbReference>
<feature type="domain" description="RNA polymerase sigma-70 region 2" evidence="5">
    <location>
        <begin position="24"/>
        <end position="88"/>
    </location>
</feature>
<dbReference type="InterPro" id="IPR013324">
    <property type="entry name" value="RNA_pol_sigma_r3/r4-like"/>
</dbReference>
<dbReference type="Pfam" id="PF04542">
    <property type="entry name" value="Sigma70_r2"/>
    <property type="match status" value="1"/>
</dbReference>
<feature type="domain" description="RNA polymerase sigma factor 70 region 4 type 2" evidence="6">
    <location>
        <begin position="134"/>
        <end position="182"/>
    </location>
</feature>
<dbReference type="NCBIfam" id="TIGR02937">
    <property type="entry name" value="sigma70-ECF"/>
    <property type="match status" value="1"/>
</dbReference>
<dbReference type="Gene3D" id="1.10.10.10">
    <property type="entry name" value="Winged helix-like DNA-binding domain superfamily/Winged helix DNA-binding domain"/>
    <property type="match status" value="1"/>
</dbReference>
<proteinExistence type="inferred from homology"/>
<dbReference type="InterPro" id="IPR007627">
    <property type="entry name" value="RNA_pol_sigma70_r2"/>
</dbReference>
<dbReference type="SUPFAM" id="SSF88946">
    <property type="entry name" value="Sigma2 domain of RNA polymerase sigma factors"/>
    <property type="match status" value="1"/>
</dbReference>
<reference evidence="8" key="1">
    <citation type="submission" date="2023-07" db="EMBL/GenBank/DDBJ databases">
        <title>Genome sequencing of Purple Non-Sulfur Bacteria from various extreme environments.</title>
        <authorList>
            <person name="Mayer M."/>
        </authorList>
    </citation>
    <scope>NUCLEOTIDE SEQUENCE [LARGE SCALE GENOMIC DNA]</scope>
    <source>
        <strain evidence="8">DSM 17935</strain>
    </source>
</reference>
<name>A0ABT3HHE7_9HYPH</name>
<dbReference type="SUPFAM" id="SSF88659">
    <property type="entry name" value="Sigma3 and sigma4 domains of RNA polymerase sigma factors"/>
    <property type="match status" value="1"/>
</dbReference>
<comment type="similarity">
    <text evidence="1">Belongs to the sigma-70 factor family. ECF subfamily.</text>
</comment>
<evidence type="ECO:0000259" key="6">
    <source>
        <dbReference type="Pfam" id="PF08281"/>
    </source>
</evidence>
<comment type="caution">
    <text evidence="7">The sequence shown here is derived from an EMBL/GenBank/DDBJ whole genome shotgun (WGS) entry which is preliminary data.</text>
</comment>
<dbReference type="InterPro" id="IPR036388">
    <property type="entry name" value="WH-like_DNA-bd_sf"/>
</dbReference>
<evidence type="ECO:0000313" key="7">
    <source>
        <dbReference type="EMBL" id="MCW2309835.1"/>
    </source>
</evidence>
<evidence type="ECO:0000256" key="1">
    <source>
        <dbReference type="ARBA" id="ARBA00010641"/>
    </source>
</evidence>
<dbReference type="InterPro" id="IPR014284">
    <property type="entry name" value="RNA_pol_sigma-70_dom"/>
</dbReference>
<dbReference type="EMBL" id="JAOQNS010000015">
    <property type="protein sequence ID" value="MCW2309835.1"/>
    <property type="molecule type" value="Genomic_DNA"/>
</dbReference>
<evidence type="ECO:0000256" key="4">
    <source>
        <dbReference type="ARBA" id="ARBA00023163"/>
    </source>
</evidence>
<dbReference type="PANTHER" id="PTHR43133:SF51">
    <property type="entry name" value="RNA POLYMERASE SIGMA FACTOR"/>
    <property type="match status" value="1"/>
</dbReference>
<keyword evidence="8" id="KW-1185">Reference proteome</keyword>
<gene>
    <name evidence="7" type="ORF">M2319_004197</name>
</gene>
<keyword evidence="3" id="KW-0731">Sigma factor</keyword>
<dbReference type="Pfam" id="PF08281">
    <property type="entry name" value="Sigma70_r4_2"/>
    <property type="match status" value="1"/>
</dbReference>
<dbReference type="PANTHER" id="PTHR43133">
    <property type="entry name" value="RNA POLYMERASE ECF-TYPE SIGMA FACTO"/>
    <property type="match status" value="1"/>
</dbReference>